<dbReference type="Pfam" id="PF00924">
    <property type="entry name" value="MS_channel_2nd"/>
    <property type="match status" value="1"/>
</dbReference>
<dbReference type="InterPro" id="IPR011014">
    <property type="entry name" value="MscS_channel_TM-2"/>
</dbReference>
<gene>
    <name evidence="9" type="ORF">SAMN02745134_03522</name>
</gene>
<keyword evidence="6 7" id="KW-0472">Membrane</keyword>
<accession>A0A1W1XX56</accession>
<reference evidence="9 10" key="1">
    <citation type="submission" date="2017-04" db="EMBL/GenBank/DDBJ databases">
        <authorList>
            <person name="Afonso C.L."/>
            <person name="Miller P.J."/>
            <person name="Scott M.A."/>
            <person name="Spackman E."/>
            <person name="Goraichik I."/>
            <person name="Dimitrov K.M."/>
            <person name="Suarez D.L."/>
            <person name="Swayne D.E."/>
        </authorList>
    </citation>
    <scope>NUCLEOTIDE SEQUENCE [LARGE SCALE GENOMIC DNA]</scope>
    <source>
        <strain evidence="9 10">DSM 12555</strain>
    </source>
</reference>
<feature type="transmembrane region" description="Helical" evidence="7">
    <location>
        <begin position="33"/>
        <end position="53"/>
    </location>
</feature>
<evidence type="ECO:0000256" key="7">
    <source>
        <dbReference type="SAM" id="Phobius"/>
    </source>
</evidence>
<dbReference type="Proteomes" id="UP000192468">
    <property type="component" value="Unassembled WGS sequence"/>
</dbReference>
<dbReference type="AlphaFoldDB" id="A0A1W1XX56"/>
<dbReference type="RefSeq" id="WP_084117518.1">
    <property type="nucleotide sequence ID" value="NZ_FWXH01000025.1"/>
</dbReference>
<dbReference type="STRING" id="1121291.SAMN02745134_03522"/>
<organism evidence="9 10">
    <name type="scientific">Clostridium acidisoli DSM 12555</name>
    <dbReference type="NCBI Taxonomy" id="1121291"/>
    <lineage>
        <taxon>Bacteria</taxon>
        <taxon>Bacillati</taxon>
        <taxon>Bacillota</taxon>
        <taxon>Clostridia</taxon>
        <taxon>Eubacteriales</taxon>
        <taxon>Clostridiaceae</taxon>
        <taxon>Clostridium</taxon>
    </lineage>
</organism>
<comment type="subcellular location">
    <subcellularLocation>
        <location evidence="1">Cell membrane</location>
        <topology evidence="1">Multi-pass membrane protein</topology>
    </subcellularLocation>
</comment>
<dbReference type="EMBL" id="FWXH01000025">
    <property type="protein sequence ID" value="SMC28445.1"/>
    <property type="molecule type" value="Genomic_DNA"/>
</dbReference>
<dbReference type="InterPro" id="IPR006685">
    <property type="entry name" value="MscS_channel_2nd"/>
</dbReference>
<dbReference type="Gene3D" id="1.10.287.1260">
    <property type="match status" value="1"/>
</dbReference>
<evidence type="ECO:0000313" key="9">
    <source>
        <dbReference type="EMBL" id="SMC28445.1"/>
    </source>
</evidence>
<dbReference type="InterPro" id="IPR010920">
    <property type="entry name" value="LSM_dom_sf"/>
</dbReference>
<evidence type="ECO:0000256" key="4">
    <source>
        <dbReference type="ARBA" id="ARBA00022692"/>
    </source>
</evidence>
<dbReference type="OrthoDB" id="9809206at2"/>
<dbReference type="SUPFAM" id="SSF82689">
    <property type="entry name" value="Mechanosensitive channel protein MscS (YggB), C-terminal domain"/>
    <property type="match status" value="1"/>
</dbReference>
<feature type="domain" description="Mechanosensitive ion channel MscS" evidence="8">
    <location>
        <begin position="117"/>
        <end position="181"/>
    </location>
</feature>
<dbReference type="PANTHER" id="PTHR30460">
    <property type="entry name" value="MODERATE CONDUCTANCE MECHANOSENSITIVE CHANNEL YBIO"/>
    <property type="match status" value="1"/>
</dbReference>
<evidence type="ECO:0000256" key="2">
    <source>
        <dbReference type="ARBA" id="ARBA00008017"/>
    </source>
</evidence>
<comment type="similarity">
    <text evidence="2">Belongs to the MscS (TC 1.A.23) family.</text>
</comment>
<dbReference type="Gene3D" id="2.30.30.60">
    <property type="match status" value="1"/>
</dbReference>
<evidence type="ECO:0000256" key="1">
    <source>
        <dbReference type="ARBA" id="ARBA00004651"/>
    </source>
</evidence>
<dbReference type="GO" id="GO:0005886">
    <property type="term" value="C:plasma membrane"/>
    <property type="evidence" value="ECO:0007669"/>
    <property type="project" value="UniProtKB-SubCell"/>
</dbReference>
<dbReference type="GO" id="GO:0008381">
    <property type="term" value="F:mechanosensitive monoatomic ion channel activity"/>
    <property type="evidence" value="ECO:0007669"/>
    <property type="project" value="InterPro"/>
</dbReference>
<dbReference type="PANTHER" id="PTHR30460:SF0">
    <property type="entry name" value="MODERATE CONDUCTANCE MECHANOSENSITIVE CHANNEL YBIO"/>
    <property type="match status" value="1"/>
</dbReference>
<dbReference type="Gene3D" id="3.30.70.100">
    <property type="match status" value="1"/>
</dbReference>
<proteinExistence type="inferred from homology"/>
<dbReference type="InterPro" id="IPR023408">
    <property type="entry name" value="MscS_beta-dom_sf"/>
</dbReference>
<evidence type="ECO:0000256" key="6">
    <source>
        <dbReference type="ARBA" id="ARBA00023136"/>
    </source>
</evidence>
<keyword evidence="10" id="KW-1185">Reference proteome</keyword>
<dbReference type="InterPro" id="IPR011066">
    <property type="entry name" value="MscS_channel_C_sf"/>
</dbReference>
<evidence type="ECO:0000313" key="10">
    <source>
        <dbReference type="Proteomes" id="UP000192468"/>
    </source>
</evidence>
<evidence type="ECO:0000256" key="3">
    <source>
        <dbReference type="ARBA" id="ARBA00022475"/>
    </source>
</evidence>
<evidence type="ECO:0000259" key="8">
    <source>
        <dbReference type="Pfam" id="PF00924"/>
    </source>
</evidence>
<dbReference type="SUPFAM" id="SSF50182">
    <property type="entry name" value="Sm-like ribonucleoproteins"/>
    <property type="match status" value="1"/>
</dbReference>
<dbReference type="SUPFAM" id="SSF82861">
    <property type="entry name" value="Mechanosensitive channel protein MscS (YggB), transmembrane region"/>
    <property type="match status" value="1"/>
</dbReference>
<dbReference type="FunFam" id="2.30.30.60:FF:000001">
    <property type="entry name" value="MscS Mechanosensitive ion channel"/>
    <property type="match status" value="1"/>
</dbReference>
<keyword evidence="3" id="KW-1003">Cell membrane</keyword>
<evidence type="ECO:0000256" key="5">
    <source>
        <dbReference type="ARBA" id="ARBA00022989"/>
    </source>
</evidence>
<protein>
    <submittedName>
        <fullName evidence="9">Small conductance mechanosensitive channel</fullName>
    </submittedName>
</protein>
<dbReference type="InterPro" id="IPR045276">
    <property type="entry name" value="YbiO_bact"/>
</dbReference>
<sequence>MLSKLSITSLGNFDLGKISSESFNINKFLDNCLQIVIILVVMYIAVKLGSKIIEKTLKKQQIMFSIDEKKSKTLIAVLKSILRYTVYFLGIMGIFSTVSLTAASIGGVTVGLASQSLIKDVINGIFILFENQYTVGENVTIEQKAGIVESLELRVTKIRDFNGDLHIIPNGSIKNVTNHSRGNIRIAANICVDYSENIDNVFKIINEACEKFANEAEQDIIEKPKVFGITDFKAIGINVMIVGKVKPSTQGTNEVELRRFIIKELNQNNIKLASNNLEGTGR</sequence>
<keyword evidence="5 7" id="KW-1133">Transmembrane helix</keyword>
<name>A0A1W1XX56_9CLOT</name>
<keyword evidence="4 7" id="KW-0812">Transmembrane</keyword>